<organism evidence="1 2">
    <name type="scientific">Puccinia striiformis f. sp. tritici</name>
    <dbReference type="NCBI Taxonomy" id="168172"/>
    <lineage>
        <taxon>Eukaryota</taxon>
        <taxon>Fungi</taxon>
        <taxon>Dikarya</taxon>
        <taxon>Basidiomycota</taxon>
        <taxon>Pucciniomycotina</taxon>
        <taxon>Pucciniomycetes</taxon>
        <taxon>Pucciniales</taxon>
        <taxon>Pucciniaceae</taxon>
        <taxon>Puccinia</taxon>
    </lineage>
</organism>
<proteinExistence type="predicted"/>
<reference evidence="2" key="1">
    <citation type="journal article" date="2018" name="BMC Genomics">
        <title>Genomic insights into host adaptation between the wheat stripe rust pathogen (Puccinia striiformis f. sp. tritici) and the barley stripe rust pathogen (Puccinia striiformis f. sp. hordei).</title>
        <authorList>
            <person name="Xia C."/>
            <person name="Wang M."/>
            <person name="Yin C."/>
            <person name="Cornejo O.E."/>
            <person name="Hulbert S.H."/>
            <person name="Chen X."/>
        </authorList>
    </citation>
    <scope>NUCLEOTIDE SEQUENCE [LARGE SCALE GENOMIC DNA]</scope>
    <source>
        <strain evidence="2">93-210</strain>
    </source>
</reference>
<dbReference type="Proteomes" id="UP001060170">
    <property type="component" value="Chromosome 8"/>
</dbReference>
<protein>
    <submittedName>
        <fullName evidence="1">Uncharacterized protein</fullName>
    </submittedName>
</protein>
<evidence type="ECO:0000313" key="2">
    <source>
        <dbReference type="Proteomes" id="UP001060170"/>
    </source>
</evidence>
<comment type="caution">
    <text evidence="1">The sequence shown here is derived from an EMBL/GenBank/DDBJ whole genome shotgun (WGS) entry which is preliminary data.</text>
</comment>
<evidence type="ECO:0000313" key="1">
    <source>
        <dbReference type="EMBL" id="KAI7950217.1"/>
    </source>
</evidence>
<keyword evidence="2" id="KW-1185">Reference proteome</keyword>
<dbReference type="EMBL" id="CM045872">
    <property type="protein sequence ID" value="KAI7950217.1"/>
    <property type="molecule type" value="Genomic_DNA"/>
</dbReference>
<reference evidence="1 2" key="3">
    <citation type="journal article" date="2022" name="Microbiol. Spectr.">
        <title>Folding features and dynamics of 3D genome architecture in plant fungal pathogens.</title>
        <authorList>
            <person name="Xia C."/>
        </authorList>
    </citation>
    <scope>NUCLEOTIDE SEQUENCE [LARGE SCALE GENOMIC DNA]</scope>
    <source>
        <strain evidence="1 2">93-210</strain>
    </source>
</reference>
<sequence length="361" mass="40492">EMSDQEARRKANRVEIYGSWAWDEVLGFITRMIDQAHHTQSQPIRLDTHRQLSVWKLVTKYYEALLEIQYYPFETGPATADRSTQAQAIVILWKTGEKNRLLSVLDSLNSNSNEHNTSHSRIVIVDADSEEELEEWNEICFENGFECHSSSDLSEASMSWQCCPWPSIQRKPQSTTSHRAHDPLDHTQSSSSTLVNPHPSSPENHVGFGNDFAETISGGMNQVTNPDLVNQDQSLIGPDSSGPCATGPVDNGFEDDFSDFVSAQTSSSTRWDDDLTLNKHEDENDEDDEEKISSDEVEEMVRKLFGQNDQSSLEAEGLGDLECLISQLDLLKLEAANMDHRSRKRLAAQVAMAVESQLGSE</sequence>
<feature type="non-terminal residue" evidence="1">
    <location>
        <position position="1"/>
    </location>
</feature>
<gene>
    <name evidence="1" type="ORF">MJO28_009038</name>
</gene>
<name>A0ACC0EEG1_9BASI</name>
<accession>A0ACC0EEG1</accession>
<reference evidence="2" key="2">
    <citation type="journal article" date="2018" name="Mol. Plant Microbe Interact.">
        <title>Genome sequence resources for the wheat stripe rust pathogen (Puccinia striiformis f. sp. tritici) and the barley stripe rust pathogen (Puccinia striiformis f. sp. hordei).</title>
        <authorList>
            <person name="Xia C."/>
            <person name="Wang M."/>
            <person name="Yin C."/>
            <person name="Cornejo O.E."/>
            <person name="Hulbert S.H."/>
            <person name="Chen X."/>
        </authorList>
    </citation>
    <scope>NUCLEOTIDE SEQUENCE [LARGE SCALE GENOMIC DNA]</scope>
    <source>
        <strain evidence="2">93-210</strain>
    </source>
</reference>